<name>X1G6V7_9ZZZZ</name>
<feature type="non-terminal residue" evidence="1">
    <location>
        <position position="1"/>
    </location>
</feature>
<sequence length="62" mass="6902">FIAGIVLAISGLNEAMEEKVAQGKVPLLQCFYRRRQVWKNGLVGEVIETRSSGLLIETERAL</sequence>
<evidence type="ECO:0000313" key="1">
    <source>
        <dbReference type="EMBL" id="GAH53646.1"/>
    </source>
</evidence>
<gene>
    <name evidence="1" type="ORF">S03H2_30100</name>
</gene>
<proteinExistence type="predicted"/>
<organism evidence="1">
    <name type="scientific">marine sediment metagenome</name>
    <dbReference type="NCBI Taxonomy" id="412755"/>
    <lineage>
        <taxon>unclassified sequences</taxon>
        <taxon>metagenomes</taxon>
        <taxon>ecological metagenomes</taxon>
    </lineage>
</organism>
<protein>
    <submittedName>
        <fullName evidence="1">Uncharacterized protein</fullName>
    </submittedName>
</protein>
<comment type="caution">
    <text evidence="1">The sequence shown here is derived from an EMBL/GenBank/DDBJ whole genome shotgun (WGS) entry which is preliminary data.</text>
</comment>
<accession>X1G6V7</accession>
<dbReference type="EMBL" id="BARU01018198">
    <property type="protein sequence ID" value="GAH53646.1"/>
    <property type="molecule type" value="Genomic_DNA"/>
</dbReference>
<reference evidence="1" key="1">
    <citation type="journal article" date="2014" name="Front. Microbiol.">
        <title>High frequency of phylogenetically diverse reductive dehalogenase-homologous genes in deep subseafloor sedimentary metagenomes.</title>
        <authorList>
            <person name="Kawai M."/>
            <person name="Futagami T."/>
            <person name="Toyoda A."/>
            <person name="Takaki Y."/>
            <person name="Nishi S."/>
            <person name="Hori S."/>
            <person name="Arai W."/>
            <person name="Tsubouchi T."/>
            <person name="Morono Y."/>
            <person name="Uchiyama I."/>
            <person name="Ito T."/>
            <person name="Fujiyama A."/>
            <person name="Inagaki F."/>
            <person name="Takami H."/>
        </authorList>
    </citation>
    <scope>NUCLEOTIDE SEQUENCE</scope>
    <source>
        <strain evidence="1">Expedition CK06-06</strain>
    </source>
</reference>
<dbReference type="AlphaFoldDB" id="X1G6V7"/>